<dbReference type="STRING" id="1085623.GNIT_2047"/>
<reference evidence="1 2" key="1">
    <citation type="journal article" date="2011" name="J. Bacteriol.">
        <title>Complete genome sequence of seawater bacterium Glaciecola nitratireducens FR1064T.</title>
        <authorList>
            <person name="Bian F."/>
            <person name="Qin Q.L."/>
            <person name="Xie B.B."/>
            <person name="Shu Y.L."/>
            <person name="Zhang X.Y."/>
            <person name="Yu Y."/>
            <person name="Chen B."/>
            <person name="Chen X.L."/>
            <person name="Zhou B.C."/>
            <person name="Zhang Y.Z."/>
        </authorList>
    </citation>
    <scope>NUCLEOTIDE SEQUENCE [LARGE SCALE GENOMIC DNA]</scope>
    <source>
        <strain evidence="2">JCM 12485 / KCTC 12276 / FR1064</strain>
    </source>
</reference>
<proteinExistence type="predicted"/>
<dbReference type="KEGG" id="gni:GNIT_2047"/>
<dbReference type="HOGENOM" id="CLU_3184219_0_0_6"/>
<dbReference type="Proteomes" id="UP000009282">
    <property type="component" value="Chromosome"/>
</dbReference>
<organism evidence="1 2">
    <name type="scientific">Glaciecola nitratireducens (strain JCM 12485 / KCTC 12276 / FR1064)</name>
    <dbReference type="NCBI Taxonomy" id="1085623"/>
    <lineage>
        <taxon>Bacteria</taxon>
        <taxon>Pseudomonadati</taxon>
        <taxon>Pseudomonadota</taxon>
        <taxon>Gammaproteobacteria</taxon>
        <taxon>Alteromonadales</taxon>
        <taxon>Alteromonadaceae</taxon>
        <taxon>Brumicola</taxon>
    </lineage>
</organism>
<protein>
    <submittedName>
        <fullName evidence="1">Uncharacterized protein</fullName>
    </submittedName>
</protein>
<gene>
    <name evidence="1" type="ordered locus">GNIT_2047</name>
</gene>
<name>G4QLQ0_GLANF</name>
<accession>G4QLQ0</accession>
<dbReference type="AlphaFoldDB" id="G4QLQ0"/>
<evidence type="ECO:0000313" key="1">
    <source>
        <dbReference type="EMBL" id="AEP30156.1"/>
    </source>
</evidence>
<evidence type="ECO:0000313" key="2">
    <source>
        <dbReference type="Proteomes" id="UP000009282"/>
    </source>
</evidence>
<sequence>MALFVLALIRYNARIIGLNLNAPIFVDEALTKFHEIKDSAASKAVL</sequence>
<dbReference type="EMBL" id="CP003060">
    <property type="protein sequence ID" value="AEP30156.1"/>
    <property type="molecule type" value="Genomic_DNA"/>
</dbReference>
<keyword evidence="2" id="KW-1185">Reference proteome</keyword>